<gene>
    <name evidence="1" type="ORF">SMN809_LOCUS82875</name>
</gene>
<accession>A0A8S3JV32</accession>
<comment type="caution">
    <text evidence="1">The sequence shown here is derived from an EMBL/GenBank/DDBJ whole genome shotgun (WGS) entry which is preliminary data.</text>
</comment>
<dbReference type="Gene3D" id="2.60.40.60">
    <property type="entry name" value="Cadherins"/>
    <property type="match status" value="1"/>
</dbReference>
<name>A0A8S3JV32_9BILA</name>
<reference evidence="1" key="1">
    <citation type="submission" date="2021-02" db="EMBL/GenBank/DDBJ databases">
        <authorList>
            <person name="Nowell W R."/>
        </authorList>
    </citation>
    <scope>NUCLEOTIDE SEQUENCE</scope>
</reference>
<organism evidence="1 2">
    <name type="scientific">Rotaria magnacalcarata</name>
    <dbReference type="NCBI Taxonomy" id="392030"/>
    <lineage>
        <taxon>Eukaryota</taxon>
        <taxon>Metazoa</taxon>
        <taxon>Spiralia</taxon>
        <taxon>Gnathifera</taxon>
        <taxon>Rotifera</taxon>
        <taxon>Eurotatoria</taxon>
        <taxon>Bdelloidea</taxon>
        <taxon>Philodinida</taxon>
        <taxon>Philodinidae</taxon>
        <taxon>Rotaria</taxon>
    </lineage>
</organism>
<sequence length="128" mass="15028">DCTYSIDSVERIKSYDLFRINAYSGSITVSNSLVNSQSQVHLLKIVYRCPHTYHIAHANLHINILDEKNSFNQTKKSFRFNQDNYLIIFETSLMKNRRKHLVDFELISNNNDGIRRKPDAKIIQVNIR</sequence>
<evidence type="ECO:0000313" key="1">
    <source>
        <dbReference type="EMBL" id="CAF5222516.1"/>
    </source>
</evidence>
<protein>
    <submittedName>
        <fullName evidence="1">Uncharacterized protein</fullName>
    </submittedName>
</protein>
<proteinExistence type="predicted"/>
<evidence type="ECO:0000313" key="2">
    <source>
        <dbReference type="Proteomes" id="UP000676336"/>
    </source>
</evidence>
<dbReference type="Proteomes" id="UP000676336">
    <property type="component" value="Unassembled WGS sequence"/>
</dbReference>
<dbReference type="EMBL" id="CAJOBI010353351">
    <property type="protein sequence ID" value="CAF5222516.1"/>
    <property type="molecule type" value="Genomic_DNA"/>
</dbReference>
<dbReference type="AlphaFoldDB" id="A0A8S3JV32"/>
<feature type="non-terminal residue" evidence="1">
    <location>
        <position position="1"/>
    </location>
</feature>